<feature type="domain" description="Methyltransferase type 11" evidence="4">
    <location>
        <begin position="45"/>
        <end position="148"/>
    </location>
</feature>
<reference evidence="5 6" key="1">
    <citation type="submission" date="2013-11" db="EMBL/GenBank/DDBJ databases">
        <title>The Genome Sequence of Phytophthora parasitica P1976.</title>
        <authorList>
            <consortium name="The Broad Institute Genomics Platform"/>
            <person name="Russ C."/>
            <person name="Tyler B."/>
            <person name="Panabieres F."/>
            <person name="Shan W."/>
            <person name="Tripathy S."/>
            <person name="Grunwald N."/>
            <person name="Machado M."/>
            <person name="Johnson C.S."/>
            <person name="Walker B."/>
            <person name="Young S."/>
            <person name="Zeng Q."/>
            <person name="Gargeya S."/>
            <person name="Fitzgerald M."/>
            <person name="Haas B."/>
            <person name="Abouelleil A."/>
            <person name="Allen A.W."/>
            <person name="Alvarado L."/>
            <person name="Arachchi H.M."/>
            <person name="Berlin A.M."/>
            <person name="Chapman S.B."/>
            <person name="Gainer-Dewar J."/>
            <person name="Goldberg J."/>
            <person name="Griggs A."/>
            <person name="Gujja S."/>
            <person name="Hansen M."/>
            <person name="Howarth C."/>
            <person name="Imamovic A."/>
            <person name="Ireland A."/>
            <person name="Larimer J."/>
            <person name="McCowan C."/>
            <person name="Murphy C."/>
            <person name="Pearson M."/>
            <person name="Poon T.W."/>
            <person name="Priest M."/>
            <person name="Roberts A."/>
            <person name="Saif S."/>
            <person name="Shea T."/>
            <person name="Sisk P."/>
            <person name="Sykes S."/>
            <person name="Wortman J."/>
            <person name="Nusbaum C."/>
            <person name="Birren B."/>
        </authorList>
    </citation>
    <scope>NUCLEOTIDE SEQUENCE [LARGE SCALE GENOMIC DNA]</scope>
    <source>
        <strain evidence="5 6">P1976</strain>
    </source>
</reference>
<keyword evidence="3" id="KW-0808">Transferase</keyword>
<dbReference type="PANTHER" id="PTHR12176:SF79">
    <property type="entry name" value="METHYLTRANSFERASE TYPE 11 DOMAIN-CONTAINING PROTEIN"/>
    <property type="match status" value="1"/>
</dbReference>
<dbReference type="CDD" id="cd02440">
    <property type="entry name" value="AdoMet_MTases"/>
    <property type="match status" value="1"/>
</dbReference>
<evidence type="ECO:0000259" key="4">
    <source>
        <dbReference type="Pfam" id="PF08241"/>
    </source>
</evidence>
<dbReference type="InterPro" id="IPR051419">
    <property type="entry name" value="Lys/N-term_MeTrsfase_sf"/>
</dbReference>
<dbReference type="Gene3D" id="3.40.50.150">
    <property type="entry name" value="Vaccinia Virus protein VP39"/>
    <property type="match status" value="1"/>
</dbReference>
<sequence length="206" mass="23505">MAQYGKATYWDERYTKDSEQFDWYQRYGGLKELLNQYVKKTDSILMAGAGNSRLSEEMVNDGYQKIMNVDVSEIVVKQMASKYEDRVEQLQWQKMNMCSLDFADETYDAVVDKGTMDSILCGEGSTANVAKMCQEIHRVLKPNGVYFIVSYGVPDNRLSYLENKELQWKVSVHTVPKPTVSAVQVSEADANAVHYIYVCQKGIKAE</sequence>
<protein>
    <recommendedName>
        <fullName evidence="4">Methyltransferase type 11 domain-containing protein</fullName>
    </recommendedName>
</protein>
<accession>A0A081AZS1</accession>
<dbReference type="EMBL" id="ANJA01000313">
    <property type="protein sequence ID" value="ETO84382.1"/>
    <property type="molecule type" value="Genomic_DNA"/>
</dbReference>
<proteinExistence type="inferred from homology"/>
<gene>
    <name evidence="5" type="ORF">F444_01693</name>
</gene>
<dbReference type="GO" id="GO:0032259">
    <property type="term" value="P:methylation"/>
    <property type="evidence" value="ECO:0007669"/>
    <property type="project" value="UniProtKB-KW"/>
</dbReference>
<dbReference type="InterPro" id="IPR013216">
    <property type="entry name" value="Methyltransf_11"/>
</dbReference>
<dbReference type="FunFam" id="3.40.50.150:FF:000311">
    <property type="entry name" value="Methyltransferase protein 13"/>
    <property type="match status" value="1"/>
</dbReference>
<evidence type="ECO:0000256" key="1">
    <source>
        <dbReference type="ARBA" id="ARBA00008361"/>
    </source>
</evidence>
<dbReference type="OrthoDB" id="411785at2759"/>
<name>A0A081AZS1_PHYNI</name>
<dbReference type="SUPFAM" id="SSF53335">
    <property type="entry name" value="S-adenosyl-L-methionine-dependent methyltransferases"/>
    <property type="match status" value="1"/>
</dbReference>
<dbReference type="Pfam" id="PF08241">
    <property type="entry name" value="Methyltransf_11"/>
    <property type="match status" value="1"/>
</dbReference>
<dbReference type="InterPro" id="IPR029063">
    <property type="entry name" value="SAM-dependent_MTases_sf"/>
</dbReference>
<dbReference type="Proteomes" id="UP000028582">
    <property type="component" value="Unassembled WGS sequence"/>
</dbReference>
<evidence type="ECO:0000256" key="3">
    <source>
        <dbReference type="ARBA" id="ARBA00022679"/>
    </source>
</evidence>
<dbReference type="GO" id="GO:0008757">
    <property type="term" value="F:S-adenosylmethionine-dependent methyltransferase activity"/>
    <property type="evidence" value="ECO:0007669"/>
    <property type="project" value="InterPro"/>
</dbReference>
<comment type="similarity">
    <text evidence="1">Belongs to the methyltransferase superfamily.</text>
</comment>
<dbReference type="AlphaFoldDB" id="A0A081AZS1"/>
<dbReference type="PANTHER" id="PTHR12176">
    <property type="entry name" value="SAM-DEPENDENT METHYLTRANSFERASE SUPERFAMILY PROTEIN"/>
    <property type="match status" value="1"/>
</dbReference>
<evidence type="ECO:0000256" key="2">
    <source>
        <dbReference type="ARBA" id="ARBA00022603"/>
    </source>
</evidence>
<organism evidence="5 6">
    <name type="scientific">Phytophthora nicotianae P1976</name>
    <dbReference type="NCBI Taxonomy" id="1317066"/>
    <lineage>
        <taxon>Eukaryota</taxon>
        <taxon>Sar</taxon>
        <taxon>Stramenopiles</taxon>
        <taxon>Oomycota</taxon>
        <taxon>Peronosporomycetes</taxon>
        <taxon>Peronosporales</taxon>
        <taxon>Peronosporaceae</taxon>
        <taxon>Phytophthora</taxon>
    </lineage>
</organism>
<keyword evidence="2" id="KW-0489">Methyltransferase</keyword>
<comment type="caution">
    <text evidence="5">The sequence shown here is derived from an EMBL/GenBank/DDBJ whole genome shotgun (WGS) entry which is preliminary data.</text>
</comment>
<evidence type="ECO:0000313" key="6">
    <source>
        <dbReference type="Proteomes" id="UP000028582"/>
    </source>
</evidence>
<evidence type="ECO:0000313" key="5">
    <source>
        <dbReference type="EMBL" id="ETO84382.1"/>
    </source>
</evidence>